<evidence type="ECO:0000259" key="18">
    <source>
        <dbReference type="SMART" id="SM00900"/>
    </source>
</evidence>
<evidence type="ECO:0000256" key="3">
    <source>
        <dbReference type="ARBA" id="ARBA00022519"/>
    </source>
</evidence>
<keyword evidence="4 16" id="KW-0597">Phosphoprotein</keyword>
<feature type="transmembrane region" description="Helical" evidence="16">
    <location>
        <begin position="12"/>
        <end position="33"/>
    </location>
</feature>
<keyword evidence="10 16" id="KW-0520">NAD</keyword>
<dbReference type="Proteomes" id="UP000023795">
    <property type="component" value="Unassembled WGS sequence"/>
</dbReference>
<keyword evidence="14 16" id="KW-0472">Membrane</keyword>
<evidence type="ECO:0000256" key="2">
    <source>
        <dbReference type="ARBA" id="ARBA00022475"/>
    </source>
</evidence>
<dbReference type="Pfam" id="PF04205">
    <property type="entry name" value="FMN_bind"/>
    <property type="match status" value="1"/>
</dbReference>
<proteinExistence type="inferred from homology"/>
<comment type="subcellular location">
    <subcellularLocation>
        <location evidence="16">Cell membrane</location>
        <topology evidence="16">Single-pass membrane protein</topology>
    </subcellularLocation>
</comment>
<comment type="similarity">
    <text evidence="16 17">Belongs to the NqrC family.</text>
</comment>
<dbReference type="AlphaFoldDB" id="L2F8Q6"/>
<dbReference type="InterPro" id="IPR007329">
    <property type="entry name" value="FMN-bd"/>
</dbReference>
<dbReference type="GO" id="GO:0016655">
    <property type="term" value="F:oxidoreductase activity, acting on NAD(P)H, quinone or similar compound as acceptor"/>
    <property type="evidence" value="ECO:0007669"/>
    <property type="project" value="UniProtKB-UniRule"/>
</dbReference>
<dbReference type="GO" id="GO:0005886">
    <property type="term" value="C:plasma membrane"/>
    <property type="evidence" value="ECO:0007669"/>
    <property type="project" value="UniProtKB-SubCell"/>
</dbReference>
<gene>
    <name evidence="16" type="primary">nqrC</name>
    <name evidence="19" type="ORF">MOMA_01925</name>
</gene>
<keyword evidence="1 16" id="KW-0813">Transport</keyword>
<keyword evidence="8 16" id="KW-1278">Translocase</keyword>
<evidence type="ECO:0000256" key="6">
    <source>
        <dbReference type="ARBA" id="ARBA00022643"/>
    </source>
</evidence>
<dbReference type="PIRSF" id="PIRSF009437">
    <property type="entry name" value="NQR-1_subunit_C"/>
    <property type="match status" value="1"/>
</dbReference>
<dbReference type="PATRIC" id="fig|1230338.3.peg.425"/>
<comment type="subunit">
    <text evidence="16 17">Composed of six subunits; NqrA, NqrB, NqrC, NqrD, NqrE and NqrF.</text>
</comment>
<dbReference type="PANTHER" id="PTHR37838:SF1">
    <property type="entry name" value="NA(+)-TRANSLOCATING NADH-QUINONE REDUCTASE SUBUNIT C"/>
    <property type="match status" value="1"/>
</dbReference>
<dbReference type="InterPro" id="IPR010204">
    <property type="entry name" value="NqrC"/>
</dbReference>
<keyword evidence="12 16" id="KW-0406">Ion transport</keyword>
<keyword evidence="9 16" id="KW-1133">Transmembrane helix</keyword>
<evidence type="ECO:0000256" key="11">
    <source>
        <dbReference type="ARBA" id="ARBA00023053"/>
    </source>
</evidence>
<evidence type="ECO:0000256" key="5">
    <source>
        <dbReference type="ARBA" id="ARBA00022630"/>
    </source>
</evidence>
<dbReference type="STRING" id="1230338.MOMA_01925"/>
<dbReference type="NCBIfam" id="NF003749">
    <property type="entry name" value="PRK05346.1-5"/>
    <property type="match status" value="1"/>
</dbReference>
<dbReference type="PANTHER" id="PTHR37838">
    <property type="entry name" value="NA(+)-TRANSLOCATING NADH-QUINONE REDUCTASE SUBUNIT C"/>
    <property type="match status" value="1"/>
</dbReference>
<keyword evidence="20" id="KW-1185">Reference proteome</keyword>
<feature type="domain" description="FMN-binding" evidence="18">
    <location>
        <begin position="155"/>
        <end position="253"/>
    </location>
</feature>
<evidence type="ECO:0000256" key="10">
    <source>
        <dbReference type="ARBA" id="ARBA00023027"/>
    </source>
</evidence>
<name>L2F8Q6_9GAMM</name>
<protein>
    <recommendedName>
        <fullName evidence="16 17">Na(+)-translocating NADH-quinone reductase subunit C</fullName>
        <shortName evidence="16 17">Na(+)-NQR subunit C</shortName>
        <shortName evidence="16 17">Na(+)-translocating NQR subunit C</shortName>
        <ecNumber evidence="16 17">7.2.1.1</ecNumber>
    </recommendedName>
    <alternativeName>
        <fullName evidence="16 17">NQR complex subunit C</fullName>
    </alternativeName>
    <alternativeName>
        <fullName evidence="16 17">NQR-1 subunit C</fullName>
    </alternativeName>
</protein>
<keyword evidence="3" id="KW-0997">Cell inner membrane</keyword>
<evidence type="ECO:0000256" key="7">
    <source>
        <dbReference type="ARBA" id="ARBA00022692"/>
    </source>
</evidence>
<dbReference type="GO" id="GO:0010181">
    <property type="term" value="F:FMN binding"/>
    <property type="evidence" value="ECO:0007669"/>
    <property type="project" value="UniProtKB-UniRule"/>
</dbReference>
<comment type="cofactor">
    <cofactor evidence="16 17">
        <name>FMN</name>
        <dbReference type="ChEBI" id="CHEBI:58210"/>
    </cofactor>
</comment>
<reference evidence="19 20" key="1">
    <citation type="journal article" date="2013" name="Genome Announc.">
        <title>Genome Sequence of Moraxella macacae 0408225, a Novel Bacterial Species Isolated from a Cynomolgus Macaque with Epistaxis.</title>
        <authorList>
            <person name="Ladner J.T."/>
            <person name="Whitehouse C.A."/>
            <person name="Koroleva G.I."/>
            <person name="Palacios G.F."/>
        </authorList>
    </citation>
    <scope>NUCLEOTIDE SEQUENCE [LARGE SCALE GENOMIC DNA]</scope>
    <source>
        <strain evidence="19 20">0408225</strain>
    </source>
</reference>
<dbReference type="EC" id="7.2.1.1" evidence="16 17"/>
<evidence type="ECO:0000256" key="17">
    <source>
        <dbReference type="PIRNR" id="PIRNR009437"/>
    </source>
</evidence>
<organism evidence="19 20">
    <name type="scientific">Moraxella macacae 0408225</name>
    <dbReference type="NCBI Taxonomy" id="1230338"/>
    <lineage>
        <taxon>Bacteria</taxon>
        <taxon>Pseudomonadati</taxon>
        <taxon>Pseudomonadota</taxon>
        <taxon>Gammaproteobacteria</taxon>
        <taxon>Moraxellales</taxon>
        <taxon>Moraxellaceae</taxon>
        <taxon>Moraxella</taxon>
    </lineage>
</organism>
<evidence type="ECO:0000313" key="20">
    <source>
        <dbReference type="Proteomes" id="UP000023795"/>
    </source>
</evidence>
<evidence type="ECO:0000256" key="12">
    <source>
        <dbReference type="ARBA" id="ARBA00023065"/>
    </source>
</evidence>
<dbReference type="RefSeq" id="WP_009766946.1">
    <property type="nucleotide sequence ID" value="NZ_ANIN01000001.1"/>
</dbReference>
<dbReference type="OrthoDB" id="9786835at2"/>
<evidence type="ECO:0000256" key="9">
    <source>
        <dbReference type="ARBA" id="ARBA00022989"/>
    </source>
</evidence>
<dbReference type="GO" id="GO:0006814">
    <property type="term" value="P:sodium ion transport"/>
    <property type="evidence" value="ECO:0007669"/>
    <property type="project" value="UniProtKB-UniRule"/>
</dbReference>
<evidence type="ECO:0000256" key="16">
    <source>
        <dbReference type="HAMAP-Rule" id="MF_00427"/>
    </source>
</evidence>
<evidence type="ECO:0000256" key="14">
    <source>
        <dbReference type="ARBA" id="ARBA00023136"/>
    </source>
</evidence>
<comment type="caution">
    <text evidence="16">The residue potentially involved in the covalent binding of FMN is a Ser instead of a Thr.</text>
</comment>
<keyword evidence="13 16" id="KW-0830">Ubiquinone</keyword>
<evidence type="ECO:0000256" key="8">
    <source>
        <dbReference type="ARBA" id="ARBA00022967"/>
    </source>
</evidence>
<comment type="catalytic activity">
    <reaction evidence="16 17">
        <text>a ubiquinone + n Na(+)(in) + NADH + H(+) = a ubiquinol + n Na(+)(out) + NAD(+)</text>
        <dbReference type="Rhea" id="RHEA:47748"/>
        <dbReference type="Rhea" id="RHEA-COMP:9565"/>
        <dbReference type="Rhea" id="RHEA-COMP:9566"/>
        <dbReference type="ChEBI" id="CHEBI:15378"/>
        <dbReference type="ChEBI" id="CHEBI:16389"/>
        <dbReference type="ChEBI" id="CHEBI:17976"/>
        <dbReference type="ChEBI" id="CHEBI:29101"/>
        <dbReference type="ChEBI" id="CHEBI:57540"/>
        <dbReference type="ChEBI" id="CHEBI:57945"/>
        <dbReference type="EC" id="7.2.1.1"/>
    </reaction>
</comment>
<dbReference type="SMART" id="SM00900">
    <property type="entry name" value="FMN_bind"/>
    <property type="match status" value="1"/>
</dbReference>
<dbReference type="eggNOG" id="COG2869">
    <property type="taxonomic scope" value="Bacteria"/>
</dbReference>
<feature type="modified residue" description="FMN phosphoryl serine" evidence="16">
    <location>
        <position position="236"/>
    </location>
</feature>
<evidence type="ECO:0000256" key="15">
    <source>
        <dbReference type="ARBA" id="ARBA00023201"/>
    </source>
</evidence>
<evidence type="ECO:0000256" key="1">
    <source>
        <dbReference type="ARBA" id="ARBA00022448"/>
    </source>
</evidence>
<keyword evidence="2 16" id="KW-1003">Cell membrane</keyword>
<keyword evidence="15 16" id="KW-0739">Sodium transport</keyword>
<keyword evidence="7 16" id="KW-0812">Transmembrane</keyword>
<dbReference type="NCBIfam" id="TIGR01938">
    <property type="entry name" value="nqrC"/>
    <property type="match status" value="1"/>
</dbReference>
<dbReference type="HAMAP" id="MF_00427">
    <property type="entry name" value="NqrC"/>
    <property type="match status" value="1"/>
</dbReference>
<keyword evidence="11 16" id="KW-0915">Sodium</keyword>
<sequence length="269" mass="29629">MSSNKDSNVRTIVVAFVLCLVCSILVSVAAIAMKPQQTKNIETDRNKNILMAANLFDPTKDSVDDVQTRFQNVEVRLIDMQKGTFATDEELKSANINDVNTYDVVKASKDTSTNIDLKGNDPARVGALPKYAKVYLLNDEQGNLKNVILPINGYGLWGQIYGFLTLKNDINTIEGISFYQHKETPGLGALIEEPKWRALWTDKKAYDDSGKVVTGVVKSGSPKPTPNYVDGITGASITSSGVNNMIQFWLGERGYKPFLDNLRNTKQGG</sequence>
<comment type="caution">
    <text evidence="19">The sequence shown here is derived from an EMBL/GenBank/DDBJ whole genome shotgun (WGS) entry which is preliminary data.</text>
</comment>
<keyword evidence="6 16" id="KW-0288">FMN</keyword>
<evidence type="ECO:0000256" key="13">
    <source>
        <dbReference type="ARBA" id="ARBA00023075"/>
    </source>
</evidence>
<comment type="caution">
    <text evidence="16">Lacks conserved residue(s) required for the propagation of feature annotation.</text>
</comment>
<evidence type="ECO:0000313" key="19">
    <source>
        <dbReference type="EMBL" id="ELA09126.1"/>
    </source>
</evidence>
<evidence type="ECO:0000256" key="4">
    <source>
        <dbReference type="ARBA" id="ARBA00022553"/>
    </source>
</evidence>
<comment type="function">
    <text evidence="16">NQR complex catalyzes the reduction of ubiquinone-1 to ubiquinol by two successive reactions, coupled with the transport of Na(+) ions from the cytoplasm to the periplasm. NqrA to NqrE are probably involved in the second step, the conversion of ubisemiquinone to ubiquinol.</text>
</comment>
<accession>L2F8Q6</accession>
<dbReference type="EMBL" id="ANIN01000001">
    <property type="protein sequence ID" value="ELA09126.1"/>
    <property type="molecule type" value="Genomic_DNA"/>
</dbReference>
<keyword evidence="5 16" id="KW-0285">Flavoprotein</keyword>